<dbReference type="InterPro" id="IPR035965">
    <property type="entry name" value="PAS-like_dom_sf"/>
</dbReference>
<feature type="transmembrane region" description="Helical" evidence="1">
    <location>
        <begin position="32"/>
        <end position="55"/>
    </location>
</feature>
<dbReference type="PANTHER" id="PTHR45138">
    <property type="entry name" value="REGULATORY COMPONENTS OF SENSORY TRANSDUCTION SYSTEM"/>
    <property type="match status" value="1"/>
</dbReference>
<feature type="transmembrane region" description="Helical" evidence="1">
    <location>
        <begin position="146"/>
        <end position="163"/>
    </location>
</feature>
<dbReference type="InterPro" id="IPR000700">
    <property type="entry name" value="PAS-assoc_C"/>
</dbReference>
<organism evidence="4 5">
    <name type="scientific">Anaerotignum lactatifermentans DSM 14214</name>
    <dbReference type="NCBI Taxonomy" id="1121323"/>
    <lineage>
        <taxon>Bacteria</taxon>
        <taxon>Bacillati</taxon>
        <taxon>Bacillota</taxon>
        <taxon>Clostridia</taxon>
        <taxon>Lachnospirales</taxon>
        <taxon>Anaerotignaceae</taxon>
        <taxon>Anaerotignum</taxon>
    </lineage>
</organism>
<dbReference type="GO" id="GO:0052621">
    <property type="term" value="F:diguanylate cyclase activity"/>
    <property type="evidence" value="ECO:0007669"/>
    <property type="project" value="TreeGrafter"/>
</dbReference>
<accession>A0A1M6PN56</accession>
<dbReference type="GO" id="GO:1902201">
    <property type="term" value="P:negative regulation of bacterial-type flagellum-dependent cell motility"/>
    <property type="evidence" value="ECO:0007669"/>
    <property type="project" value="TreeGrafter"/>
</dbReference>
<evidence type="ECO:0000313" key="4">
    <source>
        <dbReference type="EMBL" id="SHK09384.1"/>
    </source>
</evidence>
<dbReference type="SMART" id="SM00267">
    <property type="entry name" value="GGDEF"/>
    <property type="match status" value="1"/>
</dbReference>
<dbReference type="NCBIfam" id="TIGR00254">
    <property type="entry name" value="GGDEF"/>
    <property type="match status" value="1"/>
</dbReference>
<evidence type="ECO:0000259" key="2">
    <source>
        <dbReference type="PROSITE" id="PS50113"/>
    </source>
</evidence>
<feature type="domain" description="GGDEF" evidence="3">
    <location>
        <begin position="379"/>
        <end position="510"/>
    </location>
</feature>
<keyword evidence="1" id="KW-1133">Transmembrane helix</keyword>
<dbReference type="Gene3D" id="3.30.450.20">
    <property type="entry name" value="PAS domain"/>
    <property type="match status" value="1"/>
</dbReference>
<dbReference type="SUPFAM" id="SSF55785">
    <property type="entry name" value="PYP-like sensor domain (PAS domain)"/>
    <property type="match status" value="1"/>
</dbReference>
<sequence>MGTRVDALIKWILGAKISHADFVEKSVSSNQIALRIGSAFGVLFELCNICRVLFFSNMGYAMVNRLIYLRFYLIYLVCCAAFLIIDFFCSLSVMVRHRFYMISVGMILFWHLLFNMYNVYLSGAMAYFTIVTAVFFFSGFLMFKPLYTIISLGVCYLTYIWFINPIFSVGEIVNFSVTICLCILMYLIRYKHLRIEISQANQMREVQQELTDAQRDFRLTIEQYEMIREQESSITFEWDIQEDWIRFSKEWKHYFDHPESIPQFYDFIKNLEQLSSSHKEILLTCMRNIKKGVPYQKYEFMLPVKNGGNRWFEIRVITQTNKQSEPVLGIGILSDITDRKDRISQLEKEIQMDLFTGLLNKASIERYGKRKLSELREGEKLAALIVDMDDFKDINDQYGHPIGDYVLKEAADILRHHAPVGARIGRIGGDEFMVLLIGCNISCMETYAEEVISKIPRIHWNGIEVSPSCSMGLAVASTPNVSYDELYRKADEALYHAKQLGKNRLYSLFSEQTENN</sequence>
<dbReference type="InterPro" id="IPR000160">
    <property type="entry name" value="GGDEF_dom"/>
</dbReference>
<feature type="domain" description="PAC" evidence="2">
    <location>
        <begin position="296"/>
        <end position="348"/>
    </location>
</feature>
<feature type="transmembrane region" description="Helical" evidence="1">
    <location>
        <begin position="124"/>
        <end position="141"/>
    </location>
</feature>
<dbReference type="CDD" id="cd01949">
    <property type="entry name" value="GGDEF"/>
    <property type="match status" value="1"/>
</dbReference>
<reference evidence="4 5" key="1">
    <citation type="submission" date="2016-11" db="EMBL/GenBank/DDBJ databases">
        <authorList>
            <person name="Jaros S."/>
            <person name="Januszkiewicz K."/>
            <person name="Wedrychowicz H."/>
        </authorList>
    </citation>
    <scope>NUCLEOTIDE SEQUENCE [LARGE SCALE GENOMIC DNA]</scope>
    <source>
        <strain evidence="4 5">DSM 14214</strain>
    </source>
</reference>
<dbReference type="Proteomes" id="UP000183975">
    <property type="component" value="Unassembled WGS sequence"/>
</dbReference>
<dbReference type="Pfam" id="PF00990">
    <property type="entry name" value="GGDEF"/>
    <property type="match status" value="1"/>
</dbReference>
<dbReference type="AlphaFoldDB" id="A0A1M6PN56"/>
<evidence type="ECO:0000256" key="1">
    <source>
        <dbReference type="SAM" id="Phobius"/>
    </source>
</evidence>
<dbReference type="EMBL" id="FRAH01000015">
    <property type="protein sequence ID" value="SHK09384.1"/>
    <property type="molecule type" value="Genomic_DNA"/>
</dbReference>
<dbReference type="InterPro" id="IPR029787">
    <property type="entry name" value="Nucleotide_cyclase"/>
</dbReference>
<dbReference type="InterPro" id="IPR043128">
    <property type="entry name" value="Rev_trsase/Diguanyl_cyclase"/>
</dbReference>
<dbReference type="PROSITE" id="PS50113">
    <property type="entry name" value="PAC"/>
    <property type="match status" value="1"/>
</dbReference>
<protein>
    <submittedName>
        <fullName evidence="4">Diguanylate cyclase (GGDEF) domain-containing protein</fullName>
    </submittedName>
</protein>
<name>A0A1M6PN56_9FIRM</name>
<dbReference type="GO" id="GO:0043709">
    <property type="term" value="P:cell adhesion involved in single-species biofilm formation"/>
    <property type="evidence" value="ECO:0007669"/>
    <property type="project" value="TreeGrafter"/>
</dbReference>
<keyword evidence="1" id="KW-0812">Transmembrane</keyword>
<feature type="transmembrane region" description="Helical" evidence="1">
    <location>
        <begin position="99"/>
        <end position="118"/>
    </location>
</feature>
<dbReference type="SUPFAM" id="SSF55073">
    <property type="entry name" value="Nucleotide cyclase"/>
    <property type="match status" value="1"/>
</dbReference>
<dbReference type="PROSITE" id="PS50887">
    <property type="entry name" value="GGDEF"/>
    <property type="match status" value="1"/>
</dbReference>
<evidence type="ECO:0000313" key="5">
    <source>
        <dbReference type="Proteomes" id="UP000183975"/>
    </source>
</evidence>
<dbReference type="PANTHER" id="PTHR45138:SF9">
    <property type="entry name" value="DIGUANYLATE CYCLASE DGCM-RELATED"/>
    <property type="match status" value="1"/>
</dbReference>
<dbReference type="Gene3D" id="3.30.70.270">
    <property type="match status" value="1"/>
</dbReference>
<dbReference type="GO" id="GO:0005886">
    <property type="term" value="C:plasma membrane"/>
    <property type="evidence" value="ECO:0007669"/>
    <property type="project" value="TreeGrafter"/>
</dbReference>
<keyword evidence="5" id="KW-1185">Reference proteome</keyword>
<proteinExistence type="predicted"/>
<gene>
    <name evidence="4" type="ORF">SAMN02745138_01126</name>
</gene>
<dbReference type="InterPro" id="IPR050469">
    <property type="entry name" value="Diguanylate_Cyclase"/>
</dbReference>
<keyword evidence="1" id="KW-0472">Membrane</keyword>
<feature type="transmembrane region" description="Helical" evidence="1">
    <location>
        <begin position="169"/>
        <end position="188"/>
    </location>
</feature>
<evidence type="ECO:0000259" key="3">
    <source>
        <dbReference type="PROSITE" id="PS50887"/>
    </source>
</evidence>
<feature type="transmembrane region" description="Helical" evidence="1">
    <location>
        <begin position="67"/>
        <end position="87"/>
    </location>
</feature>